<gene>
    <name evidence="1" type="ORF">EAI82_07465</name>
</gene>
<proteinExistence type="predicted"/>
<dbReference type="AlphaFoldDB" id="A0A4Q5GIY2"/>
<protein>
    <submittedName>
        <fullName evidence="1">Uncharacterized protein</fullName>
    </submittedName>
</protein>
<reference evidence="1 2" key="1">
    <citation type="journal article" date="2019" name="Science, e1252229">
        <title>Invertible promoters mediate bacterial phase variation, antibiotic resistance, and host adaptation in the gut.</title>
        <authorList>
            <person name="Jiang X."/>
            <person name="Hall A.B."/>
            <person name="Arthur T.D."/>
            <person name="Plichta D.R."/>
            <person name="Covington C.T."/>
            <person name="Poyet M."/>
            <person name="Crothers J."/>
            <person name="Moses P.L."/>
            <person name="Tolonen A.C."/>
            <person name="Vlamakis H."/>
            <person name="Alm E.J."/>
            <person name="Xavier R.J."/>
        </authorList>
    </citation>
    <scope>NUCLEOTIDE SEQUENCE [LARGE SCALE GENOMIC DNA]</scope>
    <source>
        <strain evidence="2">af_0058</strain>
    </source>
</reference>
<evidence type="ECO:0000313" key="1">
    <source>
        <dbReference type="EMBL" id="RYT67242.1"/>
    </source>
</evidence>
<accession>A0A4Q5GIY2</accession>
<organism evidence="1 2">
    <name type="scientific">Blautia obeum</name>
    <dbReference type="NCBI Taxonomy" id="40520"/>
    <lineage>
        <taxon>Bacteria</taxon>
        <taxon>Bacillati</taxon>
        <taxon>Bacillota</taxon>
        <taxon>Clostridia</taxon>
        <taxon>Lachnospirales</taxon>
        <taxon>Lachnospiraceae</taxon>
        <taxon>Blautia</taxon>
    </lineage>
</organism>
<evidence type="ECO:0000313" key="2">
    <source>
        <dbReference type="Proteomes" id="UP000293506"/>
    </source>
</evidence>
<dbReference type="Pfam" id="PF19952">
    <property type="entry name" value="DUF6414"/>
    <property type="match status" value="1"/>
</dbReference>
<comment type="caution">
    <text evidence="1">The sequence shown here is derived from an EMBL/GenBank/DDBJ whole genome shotgun (WGS) entry which is preliminary data.</text>
</comment>
<dbReference type="InterPro" id="IPR045633">
    <property type="entry name" value="DUF6414"/>
</dbReference>
<dbReference type="Proteomes" id="UP000293506">
    <property type="component" value="Unassembled WGS sequence"/>
</dbReference>
<dbReference type="RefSeq" id="WP_129795765.1">
    <property type="nucleotide sequence ID" value="NZ_RCXQ01000005.1"/>
</dbReference>
<dbReference type="EMBL" id="RCXQ01000005">
    <property type="protein sequence ID" value="RYT67242.1"/>
    <property type="molecule type" value="Genomic_DNA"/>
</dbReference>
<sequence length="258" mass="29310">MKNKNTEKIEFLKIVYFDEAAAQDYVDVTNGGRLDWSTQENKEKIAKIVAEIEAQAKNGFNILNYIKATFQGKVDASASAELTSAFDKTIKNTLLTDYIQAASKDKHVKKFENGGVYAPENSVTLYKMLSSYLTIVPKEEMPIDMEKLNEAILGERGYYDMLLKTEKERKSVLRFNLQAFKNNYNLVDLSKMKLTYFGIKVGTCGENHLSIDKEFDFQPAEDKTTAEEIVEGEKTADEEEKELDVYDIVLAGVVREED</sequence>
<name>A0A4Q5GIY2_9FIRM</name>